<reference evidence="1" key="1">
    <citation type="submission" date="2025-08" db="UniProtKB">
        <authorList>
            <consortium name="Ensembl"/>
        </authorList>
    </citation>
    <scope>IDENTIFICATION</scope>
</reference>
<proteinExistence type="predicted"/>
<sequence>MLAMLPYSLPVCMSV</sequence>
<reference evidence="1" key="2">
    <citation type="submission" date="2025-09" db="UniProtKB">
        <authorList>
            <consortium name="Ensembl"/>
        </authorList>
    </citation>
    <scope>IDENTIFICATION</scope>
</reference>
<protein>
    <submittedName>
        <fullName evidence="1">Predicted gene, 17622</fullName>
    </submittedName>
</protein>
<evidence type="ECO:0000313" key="2">
    <source>
        <dbReference type="Proteomes" id="UP000694415"/>
    </source>
</evidence>
<evidence type="ECO:0000313" key="1">
    <source>
        <dbReference type="Ensembl" id="ENSMSIP00000001935.1"/>
    </source>
</evidence>
<name>A0A8C6G8E9_MUSSI</name>
<dbReference type="Ensembl" id="ENSMSIT00000002471.1">
    <property type="protein sequence ID" value="ENSMSIP00000001935.1"/>
    <property type="gene ID" value="ENSMSIG00000001857.1"/>
</dbReference>
<keyword evidence="2" id="KW-1185">Reference proteome</keyword>
<accession>A0A8C6G8E9</accession>
<organism evidence="1 2">
    <name type="scientific">Mus spicilegus</name>
    <name type="common">Mound-building mouse</name>
    <dbReference type="NCBI Taxonomy" id="10103"/>
    <lineage>
        <taxon>Eukaryota</taxon>
        <taxon>Metazoa</taxon>
        <taxon>Chordata</taxon>
        <taxon>Craniata</taxon>
        <taxon>Vertebrata</taxon>
        <taxon>Euteleostomi</taxon>
        <taxon>Mammalia</taxon>
        <taxon>Eutheria</taxon>
        <taxon>Euarchontoglires</taxon>
        <taxon>Glires</taxon>
        <taxon>Rodentia</taxon>
        <taxon>Myomorpha</taxon>
        <taxon>Muroidea</taxon>
        <taxon>Muridae</taxon>
        <taxon>Murinae</taxon>
        <taxon>Mus</taxon>
        <taxon>Mus</taxon>
    </lineage>
</organism>
<dbReference type="Proteomes" id="UP000694415">
    <property type="component" value="Unplaced"/>
</dbReference>